<gene>
    <name evidence="1" type="ordered locus">Hsero_4092</name>
</gene>
<sequence>MSKKLLSVLAASAVLLTGCLIPESFKVEADFAANGDYSFSYDGTAVHAMAAAEEKQKGSLREKDEEGLKAEATKMKKDPMVQSAEYLGQGRYQLKLLAKKKAGENMKMMDIFSVTQGKDGVITIASPKLAAKDVQELSKLGIKIDGTLEVVLPKNATIISHNATSKPKFFGLFGTYA</sequence>
<dbReference type="PROSITE" id="PS51257">
    <property type="entry name" value="PROKAR_LIPOPROTEIN"/>
    <property type="match status" value="1"/>
</dbReference>
<proteinExistence type="predicted"/>
<evidence type="ECO:0008006" key="3">
    <source>
        <dbReference type="Google" id="ProtNLM"/>
    </source>
</evidence>
<dbReference type="eggNOG" id="ENOG5032W9K">
    <property type="taxonomic scope" value="Bacteria"/>
</dbReference>
<accession>D8ITD2</accession>
<dbReference type="HOGENOM" id="CLU_120856_0_0_4"/>
<dbReference type="GeneID" id="29391918"/>
<name>D8ITD2_HERSS</name>
<protein>
    <recommendedName>
        <fullName evidence="3">Lipoprotein</fullName>
    </recommendedName>
</protein>
<dbReference type="EMBL" id="CP002039">
    <property type="protein sequence ID" value="ADJ65562.1"/>
    <property type="molecule type" value="Genomic_DNA"/>
</dbReference>
<dbReference type="AlphaFoldDB" id="D8ITD2"/>
<reference evidence="1 2" key="1">
    <citation type="submission" date="2010-04" db="EMBL/GenBank/DDBJ databases">
        <title>The genome of Herbaspirillum seropedicae SmR1, an endophytic, nitrogen-fixing, plant-growth promoting beta-Proteobacteria.</title>
        <authorList>
            <person name="Pedrosa F.O."/>
            <person name="Monteiro R.A."/>
            <person name="Wassem R."/>
            <person name="Cruz L.M."/>
            <person name="Ayub R.A."/>
            <person name="Colauto N.B."/>
            <person name="Fernandez M.A."/>
            <person name="Fungaro M.H.P."/>
            <person name="Grisard E.C."/>
            <person name="Hungria M."/>
            <person name="Madeira H.M.F."/>
            <person name="Nodari R.O."/>
            <person name="Osaku C.A."/>
            <person name="Petzl-Erler M.L."/>
            <person name="Terenzi H."/>
            <person name="Vieira L.G.E."/>
            <person name="Almeida M.I.M."/>
            <person name="Alves L.R."/>
            <person name="Arantes O.M.N."/>
            <person name="Balsanelli E."/>
            <person name="Barcellos F.G."/>
            <person name="Baura V.A."/>
            <person name="Binde D.R."/>
            <person name="Campo R.J."/>
            <person name="Chubatsu L.S."/>
            <person name="Chueire L.M.O."/>
            <person name="Ciferri R.R."/>
            <person name="Correa L.C."/>
            <person name="da Conceicao Silva J.L."/>
            <person name="Dabul A.N.G."/>
            <person name="Dambros B.P."/>
            <person name="Faoro H."/>
            <person name="Favetti A."/>
            <person name="Friedermann G."/>
            <person name="Furlaneto M.C."/>
            <person name="Gasques L.S."/>
            <person name="Gimenes C.C.T."/>
            <person name="Gioppo N.M.R."/>
            <person name="Glienke-Blanco C."/>
            <person name="Godoy L.P."/>
            <person name="Guerra M.P."/>
            <person name="Karp S."/>
            <person name="Kava-Cordeiro V."/>
            <person name="Margarido V.P."/>
            <person name="Mathioni S.M."/>
            <person name="Menck-Soares M.A."/>
            <person name="Murace N.K."/>
            <person name="Nicolas M.F."/>
            <person name="Oliveira C.E.C."/>
            <person name="Pagnan N.A.B."/>
            <person name="Pamphile J.A."/>
            <person name="Patussi E.V."/>
            <person name="Pereira L.F.P."/>
            <person name="Pereira-Ferrari L."/>
            <person name="Pinto F.G.S."/>
            <person name="Precoma C."/>
            <person name="Prioli A.J."/>
            <person name="Prioli S.M.A.P."/>
            <person name="Raittz R.T."/>
            <person name="Ramos H.J.O."/>
            <person name="Ribeiro E.M.S.F."/>
            <person name="Rigo L.U."/>
            <person name="Rocha C.L.M.S.C."/>
            <person name="Rocha S.N."/>
            <person name="Santos K."/>
            <person name="Satori D."/>
            <person name="Silva A.G."/>
            <person name="Simao R.C.G."/>
            <person name="Soares M.A.M."/>
            <person name="Souza E.M."/>
            <person name="Steffens M.B.R."/>
            <person name="Steindel M."/>
            <person name="Tadra-Sfeir M.Z."/>
            <person name="Takahashi E.K."/>
            <person name="Torres R.A."/>
            <person name="Valle J.S."/>
            <person name="Vernal J.I."/>
            <person name="Vilas-Boas L.A."/>
            <person name="Watanabe M.A.E."/>
            <person name="Weiss V.A."/>
            <person name="Yates M.A."/>
            <person name="Souza E.M."/>
        </authorList>
    </citation>
    <scope>NUCLEOTIDE SEQUENCE [LARGE SCALE GENOMIC DNA]</scope>
    <source>
        <strain evidence="1 2">SmR1</strain>
    </source>
</reference>
<keyword evidence="2" id="KW-1185">Reference proteome</keyword>
<evidence type="ECO:0000313" key="1">
    <source>
        <dbReference type="EMBL" id="ADJ65562.1"/>
    </source>
</evidence>
<organism evidence="1 2">
    <name type="scientific">Herbaspirillum seropedicae (strain SmR1)</name>
    <dbReference type="NCBI Taxonomy" id="757424"/>
    <lineage>
        <taxon>Bacteria</taxon>
        <taxon>Pseudomonadati</taxon>
        <taxon>Pseudomonadota</taxon>
        <taxon>Betaproteobacteria</taxon>
        <taxon>Burkholderiales</taxon>
        <taxon>Oxalobacteraceae</taxon>
        <taxon>Herbaspirillum</taxon>
    </lineage>
</organism>
<dbReference type="Proteomes" id="UP000000329">
    <property type="component" value="Chromosome"/>
</dbReference>
<evidence type="ECO:0000313" key="2">
    <source>
        <dbReference type="Proteomes" id="UP000000329"/>
    </source>
</evidence>
<dbReference type="KEGG" id="hse:Hsero_4092"/>
<dbReference type="RefSeq" id="WP_013236021.1">
    <property type="nucleotide sequence ID" value="NC_014323.1"/>
</dbReference>